<name>A0ABQ5FNB5_9ASTR</name>
<evidence type="ECO:0000256" key="1">
    <source>
        <dbReference type="SAM" id="MobiDB-lite"/>
    </source>
</evidence>
<evidence type="ECO:0000313" key="3">
    <source>
        <dbReference type="Proteomes" id="UP001151760"/>
    </source>
</evidence>
<accession>A0ABQ5FNB5</accession>
<feature type="region of interest" description="Disordered" evidence="1">
    <location>
        <begin position="86"/>
        <end position="107"/>
    </location>
</feature>
<evidence type="ECO:0000313" key="2">
    <source>
        <dbReference type="EMBL" id="GJT64832.1"/>
    </source>
</evidence>
<dbReference type="Proteomes" id="UP001151760">
    <property type="component" value="Unassembled WGS sequence"/>
</dbReference>
<dbReference type="EMBL" id="BQNB010017581">
    <property type="protein sequence ID" value="GJT64832.1"/>
    <property type="molecule type" value="Genomic_DNA"/>
</dbReference>
<gene>
    <name evidence="2" type="ORF">Tco_1016312</name>
</gene>
<reference evidence="2" key="2">
    <citation type="submission" date="2022-01" db="EMBL/GenBank/DDBJ databases">
        <authorList>
            <person name="Yamashiro T."/>
            <person name="Shiraishi A."/>
            <person name="Satake H."/>
            <person name="Nakayama K."/>
        </authorList>
    </citation>
    <scope>NUCLEOTIDE SEQUENCE</scope>
</reference>
<comment type="caution">
    <text evidence="2">The sequence shown here is derived from an EMBL/GenBank/DDBJ whole genome shotgun (WGS) entry which is preliminary data.</text>
</comment>
<reference evidence="2" key="1">
    <citation type="journal article" date="2022" name="Int. J. Mol. Sci.">
        <title>Draft Genome of Tanacetum Coccineum: Genomic Comparison of Closely Related Tanacetum-Family Plants.</title>
        <authorList>
            <person name="Yamashiro T."/>
            <person name="Shiraishi A."/>
            <person name="Nakayama K."/>
            <person name="Satake H."/>
        </authorList>
    </citation>
    <scope>NUCLEOTIDE SEQUENCE</scope>
</reference>
<keyword evidence="3" id="KW-1185">Reference proteome</keyword>
<proteinExistence type="predicted"/>
<organism evidence="2 3">
    <name type="scientific">Tanacetum coccineum</name>
    <dbReference type="NCBI Taxonomy" id="301880"/>
    <lineage>
        <taxon>Eukaryota</taxon>
        <taxon>Viridiplantae</taxon>
        <taxon>Streptophyta</taxon>
        <taxon>Embryophyta</taxon>
        <taxon>Tracheophyta</taxon>
        <taxon>Spermatophyta</taxon>
        <taxon>Magnoliopsida</taxon>
        <taxon>eudicotyledons</taxon>
        <taxon>Gunneridae</taxon>
        <taxon>Pentapetalae</taxon>
        <taxon>asterids</taxon>
        <taxon>campanulids</taxon>
        <taxon>Asterales</taxon>
        <taxon>Asteraceae</taxon>
        <taxon>Asteroideae</taxon>
        <taxon>Anthemideae</taxon>
        <taxon>Anthemidinae</taxon>
        <taxon>Tanacetum</taxon>
    </lineage>
</organism>
<protein>
    <submittedName>
        <fullName evidence="2">Uncharacterized protein</fullName>
    </submittedName>
</protein>
<sequence>MTISQGSLPGTPRRTMTVAGAIREQKPKRCLKTSVSQGKAVDVAKQAEHGVPLQAEQADWLRGTVLNDIDMNRNLEAHYSYMAKIQDVSPEESSSTGQPLETEDDSNVTPAMIHSNIVTNDNQVDQNAADVMMSVLLPTLANLIANFNSFDTEGKQNDFKAI</sequence>